<keyword evidence="11" id="KW-0966">Cell projection</keyword>
<dbReference type="AlphaFoldDB" id="A0A4R1K869"/>
<evidence type="ECO:0000256" key="5">
    <source>
        <dbReference type="ARBA" id="ARBA00022475"/>
    </source>
</evidence>
<dbReference type="InterPro" id="IPR012823">
    <property type="entry name" value="Flagell_FliJ"/>
</dbReference>
<dbReference type="Gene3D" id="1.10.287.1700">
    <property type="match status" value="1"/>
</dbReference>
<evidence type="ECO:0000256" key="6">
    <source>
        <dbReference type="ARBA" id="ARBA00022500"/>
    </source>
</evidence>
<name>A0A4R1K869_9BACT</name>
<evidence type="ECO:0000313" key="11">
    <source>
        <dbReference type="EMBL" id="TCK60013.1"/>
    </source>
</evidence>
<keyword evidence="12" id="KW-1185">Reference proteome</keyword>
<keyword evidence="7" id="KW-1005">Bacterial flagellum biogenesis</keyword>
<reference evidence="11 12" key="1">
    <citation type="submission" date="2019-03" db="EMBL/GenBank/DDBJ databases">
        <title>Genomic Encyclopedia of Type Strains, Phase IV (KMG-IV): sequencing the most valuable type-strain genomes for metagenomic binning, comparative biology and taxonomic classification.</title>
        <authorList>
            <person name="Goeker M."/>
        </authorList>
    </citation>
    <scope>NUCLEOTIDE SEQUENCE [LARGE SCALE GENOMIC DNA]</scope>
    <source>
        <strain evidence="11 12">DSM 24984</strain>
    </source>
</reference>
<comment type="subcellular location">
    <subcellularLocation>
        <location evidence="1">Cell membrane</location>
        <topology evidence="1">Peripheral membrane protein</topology>
        <orientation evidence="1">Cytoplasmic side</orientation>
    </subcellularLocation>
</comment>
<evidence type="ECO:0000256" key="10">
    <source>
        <dbReference type="ARBA" id="ARBA00023225"/>
    </source>
</evidence>
<dbReference type="GO" id="GO:0015031">
    <property type="term" value="P:protein transport"/>
    <property type="evidence" value="ECO:0007669"/>
    <property type="project" value="UniProtKB-KW"/>
</dbReference>
<protein>
    <recommendedName>
        <fullName evidence="3">Flagellar FliJ protein</fullName>
    </recommendedName>
</protein>
<proteinExistence type="inferred from homology"/>
<comment type="similarity">
    <text evidence="2">Belongs to the FliJ family.</text>
</comment>
<evidence type="ECO:0000256" key="7">
    <source>
        <dbReference type="ARBA" id="ARBA00022795"/>
    </source>
</evidence>
<evidence type="ECO:0000256" key="2">
    <source>
        <dbReference type="ARBA" id="ARBA00010004"/>
    </source>
</evidence>
<evidence type="ECO:0000256" key="8">
    <source>
        <dbReference type="ARBA" id="ARBA00022927"/>
    </source>
</evidence>
<comment type="caution">
    <text evidence="11">The sequence shown here is derived from an EMBL/GenBank/DDBJ whole genome shotgun (WGS) entry which is preliminary data.</text>
</comment>
<dbReference type="InterPro" id="IPR053716">
    <property type="entry name" value="Flag_assembly_chemotaxis_eff"/>
</dbReference>
<evidence type="ECO:0000313" key="12">
    <source>
        <dbReference type="Proteomes" id="UP000294614"/>
    </source>
</evidence>
<dbReference type="GO" id="GO:0044781">
    <property type="term" value="P:bacterial-type flagellum organization"/>
    <property type="evidence" value="ECO:0007669"/>
    <property type="project" value="UniProtKB-KW"/>
</dbReference>
<keyword evidence="8" id="KW-0653">Protein transport</keyword>
<dbReference type="RefSeq" id="WP_132874159.1">
    <property type="nucleotide sequence ID" value="NZ_JAJUHT010000016.1"/>
</dbReference>
<dbReference type="OrthoDB" id="9799130at2"/>
<evidence type="ECO:0000256" key="3">
    <source>
        <dbReference type="ARBA" id="ARBA00020392"/>
    </source>
</evidence>
<evidence type="ECO:0000256" key="9">
    <source>
        <dbReference type="ARBA" id="ARBA00023136"/>
    </source>
</evidence>
<dbReference type="Pfam" id="PF02050">
    <property type="entry name" value="FliJ"/>
    <property type="match status" value="1"/>
</dbReference>
<dbReference type="GO" id="GO:0006935">
    <property type="term" value="P:chemotaxis"/>
    <property type="evidence" value="ECO:0007669"/>
    <property type="project" value="UniProtKB-KW"/>
</dbReference>
<sequence length="142" mass="16927">MKRQFRLQKVLEYRERVVEIEKGKLSVLNTRLLENRNRIMAVQAEIETKIAESDSANSAMRVLFEKYIKKLNEDKQQLIKVKRQIETGIEIQKKKVLESIERHKVMEKLKDKHIENFRAFLNKEEMKLIDELAISRSGRSDE</sequence>
<keyword evidence="10" id="KW-1006">Bacterial flagellum protein export</keyword>
<gene>
    <name evidence="11" type="ORF">C8D98_2185</name>
</gene>
<evidence type="ECO:0000256" key="4">
    <source>
        <dbReference type="ARBA" id="ARBA00022448"/>
    </source>
</evidence>
<keyword evidence="11" id="KW-0969">Cilium</keyword>
<accession>A0A4R1K869</accession>
<organism evidence="11 12">
    <name type="scientific">Seleniivibrio woodruffii</name>
    <dbReference type="NCBI Taxonomy" id="1078050"/>
    <lineage>
        <taxon>Bacteria</taxon>
        <taxon>Pseudomonadati</taxon>
        <taxon>Deferribacterota</taxon>
        <taxon>Deferribacteres</taxon>
        <taxon>Deferribacterales</taxon>
        <taxon>Geovibrionaceae</taxon>
        <taxon>Seleniivibrio</taxon>
    </lineage>
</organism>
<dbReference type="GO" id="GO:0009288">
    <property type="term" value="C:bacterial-type flagellum"/>
    <property type="evidence" value="ECO:0007669"/>
    <property type="project" value="InterPro"/>
</dbReference>
<dbReference type="GO" id="GO:0071973">
    <property type="term" value="P:bacterial-type flagellum-dependent cell motility"/>
    <property type="evidence" value="ECO:0007669"/>
    <property type="project" value="InterPro"/>
</dbReference>
<keyword evidence="6" id="KW-0145">Chemotaxis</keyword>
<evidence type="ECO:0000256" key="1">
    <source>
        <dbReference type="ARBA" id="ARBA00004413"/>
    </source>
</evidence>
<keyword evidence="4" id="KW-0813">Transport</keyword>
<dbReference type="EMBL" id="SMGG01000005">
    <property type="protein sequence ID" value="TCK60013.1"/>
    <property type="molecule type" value="Genomic_DNA"/>
</dbReference>
<keyword evidence="5" id="KW-1003">Cell membrane</keyword>
<keyword evidence="11" id="KW-0282">Flagellum</keyword>
<keyword evidence="9" id="KW-0472">Membrane</keyword>
<dbReference type="GO" id="GO:0005886">
    <property type="term" value="C:plasma membrane"/>
    <property type="evidence" value="ECO:0007669"/>
    <property type="project" value="UniProtKB-SubCell"/>
</dbReference>
<dbReference type="Proteomes" id="UP000294614">
    <property type="component" value="Unassembled WGS sequence"/>
</dbReference>